<accession>A0A6P7Z1A5</accession>
<proteinExistence type="predicted"/>
<feature type="domain" description="Reverse transcriptase" evidence="1">
    <location>
        <begin position="115"/>
        <end position="230"/>
    </location>
</feature>
<dbReference type="GeneID" id="115476805"/>
<dbReference type="PANTHER" id="PTHR47027">
    <property type="entry name" value="REVERSE TRANSCRIPTASE DOMAIN-CONTAINING PROTEIN"/>
    <property type="match status" value="1"/>
</dbReference>
<name>A0A6P7Z1A5_9AMPH</name>
<keyword evidence="2" id="KW-1185">Reference proteome</keyword>
<gene>
    <name evidence="3" type="primary">LOC115476805</name>
</gene>
<organism evidence="2 3">
    <name type="scientific">Microcaecilia unicolor</name>
    <dbReference type="NCBI Taxonomy" id="1415580"/>
    <lineage>
        <taxon>Eukaryota</taxon>
        <taxon>Metazoa</taxon>
        <taxon>Chordata</taxon>
        <taxon>Craniata</taxon>
        <taxon>Vertebrata</taxon>
        <taxon>Euteleostomi</taxon>
        <taxon>Amphibia</taxon>
        <taxon>Gymnophiona</taxon>
        <taxon>Siphonopidae</taxon>
        <taxon>Microcaecilia</taxon>
    </lineage>
</organism>
<sequence length="237" mass="27718">MARKATVYGSNGQELYGQPAICDRWKEYTEKLYEDEQQNHLIGKYETLEMEPNILEEEVIWAIKQLANQKAPGIDGRSTELLKPIPVVVLTALCQYIWNTCEWPKEWKKSVFVPIPKKGNSKDCTNYHTIALMPNARKILLKTIQQHLSITIDRELSDVQADFRRGKGTCDHIANIRWIIEKAREYQKDLYMCFIDYLKAFDVLEHNKLWTCLKEIGTPPHLIELIRSFYQDQEATI</sequence>
<dbReference type="PANTHER" id="PTHR47027:SF8">
    <property type="entry name" value="RIBONUCLEASE H"/>
    <property type="match status" value="1"/>
</dbReference>
<dbReference type="InParanoid" id="A0A6P7Z1A5"/>
<dbReference type="Pfam" id="PF00078">
    <property type="entry name" value="RVT_1"/>
    <property type="match status" value="1"/>
</dbReference>
<dbReference type="OrthoDB" id="10049057at2759"/>
<evidence type="ECO:0000313" key="3">
    <source>
        <dbReference type="RefSeq" id="XP_030069240.1"/>
    </source>
</evidence>
<evidence type="ECO:0000313" key="2">
    <source>
        <dbReference type="Proteomes" id="UP000515156"/>
    </source>
</evidence>
<dbReference type="RefSeq" id="XP_030069240.1">
    <property type="nucleotide sequence ID" value="XM_030213380.1"/>
</dbReference>
<dbReference type="AlphaFoldDB" id="A0A6P7Z1A5"/>
<dbReference type="Proteomes" id="UP000515156">
    <property type="component" value="Chromosome 8"/>
</dbReference>
<protein>
    <submittedName>
        <fullName evidence="3">Uncharacterized protein LOC115476805</fullName>
    </submittedName>
</protein>
<evidence type="ECO:0000259" key="1">
    <source>
        <dbReference type="Pfam" id="PF00078"/>
    </source>
</evidence>
<reference evidence="3" key="1">
    <citation type="submission" date="2025-08" db="UniProtKB">
        <authorList>
            <consortium name="RefSeq"/>
        </authorList>
    </citation>
    <scope>IDENTIFICATION</scope>
</reference>
<dbReference type="KEGG" id="muo:115476805"/>
<dbReference type="InterPro" id="IPR000477">
    <property type="entry name" value="RT_dom"/>
</dbReference>